<evidence type="ECO:0000256" key="4">
    <source>
        <dbReference type="ARBA" id="ARBA00005189"/>
    </source>
</evidence>
<evidence type="ECO:0000256" key="11">
    <source>
        <dbReference type="ARBA" id="ARBA00022692"/>
    </source>
</evidence>
<keyword evidence="17" id="KW-1208">Phospholipid metabolism</keyword>
<dbReference type="EC" id="2.7.7.41" evidence="6 18"/>
<evidence type="ECO:0000256" key="19">
    <source>
        <dbReference type="SAM" id="Phobius"/>
    </source>
</evidence>
<evidence type="ECO:0000256" key="16">
    <source>
        <dbReference type="ARBA" id="ARBA00023209"/>
    </source>
</evidence>
<evidence type="ECO:0000256" key="14">
    <source>
        <dbReference type="ARBA" id="ARBA00023098"/>
    </source>
</evidence>
<evidence type="ECO:0000256" key="9">
    <source>
        <dbReference type="ARBA" id="ARBA00022516"/>
    </source>
</evidence>
<dbReference type="Pfam" id="PF01148">
    <property type="entry name" value="CTP_transf_1"/>
    <property type="match status" value="1"/>
</dbReference>
<feature type="transmembrane region" description="Helical" evidence="19">
    <location>
        <begin position="56"/>
        <end position="73"/>
    </location>
</feature>
<dbReference type="GO" id="GO:0016779">
    <property type="term" value="F:nucleotidyltransferase activity"/>
    <property type="evidence" value="ECO:0007669"/>
    <property type="project" value="UniProtKB-KW"/>
</dbReference>
<accession>A0ABS9AG82</accession>
<dbReference type="PANTHER" id="PTHR46382">
    <property type="entry name" value="PHOSPHATIDATE CYTIDYLYLTRANSFERASE"/>
    <property type="match status" value="1"/>
</dbReference>
<evidence type="ECO:0000313" key="21">
    <source>
        <dbReference type="Proteomes" id="UP001320122"/>
    </source>
</evidence>
<evidence type="ECO:0000256" key="10">
    <source>
        <dbReference type="ARBA" id="ARBA00022679"/>
    </source>
</evidence>
<comment type="catalytic activity">
    <reaction evidence="1 18">
        <text>a 1,2-diacyl-sn-glycero-3-phosphate + CTP + H(+) = a CDP-1,2-diacyl-sn-glycerol + diphosphate</text>
        <dbReference type="Rhea" id="RHEA:16229"/>
        <dbReference type="ChEBI" id="CHEBI:15378"/>
        <dbReference type="ChEBI" id="CHEBI:33019"/>
        <dbReference type="ChEBI" id="CHEBI:37563"/>
        <dbReference type="ChEBI" id="CHEBI:58332"/>
        <dbReference type="ChEBI" id="CHEBI:58608"/>
        <dbReference type="EC" id="2.7.7.41"/>
    </reaction>
</comment>
<dbReference type="RefSeq" id="WP_234274093.1">
    <property type="nucleotide sequence ID" value="NZ_JABFTT010000008.1"/>
</dbReference>
<keyword evidence="10 18" id="KW-0808">Transferase</keyword>
<sequence>MLRQRIITAAWLAPLTLAGLFGLTEDAFALFTGAIVLLAAWEWTNLAGVTEAVRRLALVVGMALLMLMLWLAGAALATWPLWLAVAGWVANLYWVTQYPTRSEQWRSTVMRLIMGLWVLLPAWVGFNVLRDTGGVWLLYVLLLVWGADIGAYFSGRAWGRRKLAPAVSPGKSWEGVVGGIGVTLALALLFAVWQGLGLAGGLGLALATVVVTLVSVLGDLFESMLKRFRGIKDSSNLLPGHGGVLDRIDSLTAAVPLFALLSLGVL</sequence>
<feature type="transmembrane region" description="Helical" evidence="19">
    <location>
        <begin position="28"/>
        <end position="44"/>
    </location>
</feature>
<evidence type="ECO:0000256" key="1">
    <source>
        <dbReference type="ARBA" id="ARBA00001698"/>
    </source>
</evidence>
<feature type="transmembrane region" description="Helical" evidence="19">
    <location>
        <begin position="108"/>
        <end position="129"/>
    </location>
</feature>
<keyword evidence="8" id="KW-1003">Cell membrane</keyword>
<comment type="caution">
    <text evidence="20">The sequence shown here is derived from an EMBL/GenBank/DDBJ whole genome shotgun (WGS) entry which is preliminary data.</text>
</comment>
<evidence type="ECO:0000313" key="20">
    <source>
        <dbReference type="EMBL" id="MCE8020771.1"/>
    </source>
</evidence>
<evidence type="ECO:0000256" key="5">
    <source>
        <dbReference type="ARBA" id="ARBA00010185"/>
    </source>
</evidence>
<keyword evidence="16" id="KW-0594">Phospholipid biosynthesis</keyword>
<evidence type="ECO:0000256" key="18">
    <source>
        <dbReference type="RuleBase" id="RU003938"/>
    </source>
</evidence>
<protein>
    <recommendedName>
        <fullName evidence="7 18">Phosphatidate cytidylyltransferase</fullName>
        <ecNumber evidence="6 18">2.7.7.41</ecNumber>
    </recommendedName>
</protein>
<evidence type="ECO:0000256" key="8">
    <source>
        <dbReference type="ARBA" id="ARBA00022475"/>
    </source>
</evidence>
<keyword evidence="13 19" id="KW-1133">Transmembrane helix</keyword>
<feature type="transmembrane region" description="Helical" evidence="19">
    <location>
        <begin position="176"/>
        <end position="196"/>
    </location>
</feature>
<feature type="transmembrane region" description="Helical" evidence="19">
    <location>
        <begin position="202"/>
        <end position="221"/>
    </location>
</feature>
<evidence type="ECO:0000256" key="17">
    <source>
        <dbReference type="ARBA" id="ARBA00023264"/>
    </source>
</evidence>
<gene>
    <name evidence="20" type="ORF">HOP51_11720</name>
</gene>
<keyword evidence="21" id="KW-1185">Reference proteome</keyword>
<evidence type="ECO:0000256" key="12">
    <source>
        <dbReference type="ARBA" id="ARBA00022695"/>
    </source>
</evidence>
<evidence type="ECO:0000256" key="6">
    <source>
        <dbReference type="ARBA" id="ARBA00012487"/>
    </source>
</evidence>
<feature type="transmembrane region" description="Helical" evidence="19">
    <location>
        <begin position="79"/>
        <end position="96"/>
    </location>
</feature>
<comment type="pathway">
    <text evidence="3 18">Phospholipid metabolism; CDP-diacylglycerol biosynthesis; CDP-diacylglycerol from sn-glycerol 3-phosphate: step 3/3.</text>
</comment>
<dbReference type="InterPro" id="IPR000374">
    <property type="entry name" value="PC_trans"/>
</dbReference>
<evidence type="ECO:0000256" key="2">
    <source>
        <dbReference type="ARBA" id="ARBA00004651"/>
    </source>
</evidence>
<keyword evidence="9" id="KW-0444">Lipid biosynthesis</keyword>
<comment type="similarity">
    <text evidence="5 18">Belongs to the CDS family.</text>
</comment>
<name>A0ABS9AG82_9GAMM</name>
<organism evidence="20 21">
    <name type="scientific">Billgrantia zhangzhouensis</name>
    <dbReference type="NCBI Taxonomy" id="2733481"/>
    <lineage>
        <taxon>Bacteria</taxon>
        <taxon>Pseudomonadati</taxon>
        <taxon>Pseudomonadota</taxon>
        <taxon>Gammaproteobacteria</taxon>
        <taxon>Oceanospirillales</taxon>
        <taxon>Halomonadaceae</taxon>
        <taxon>Billgrantia</taxon>
    </lineage>
</organism>
<keyword evidence="14" id="KW-0443">Lipid metabolism</keyword>
<keyword evidence="15 19" id="KW-0472">Membrane</keyword>
<keyword evidence="11 18" id="KW-0812">Transmembrane</keyword>
<evidence type="ECO:0000256" key="7">
    <source>
        <dbReference type="ARBA" id="ARBA00019373"/>
    </source>
</evidence>
<keyword evidence="12 18" id="KW-0548">Nucleotidyltransferase</keyword>
<dbReference type="PANTHER" id="PTHR46382:SF1">
    <property type="entry name" value="PHOSPHATIDATE CYTIDYLYLTRANSFERASE"/>
    <property type="match status" value="1"/>
</dbReference>
<evidence type="ECO:0000256" key="3">
    <source>
        <dbReference type="ARBA" id="ARBA00005119"/>
    </source>
</evidence>
<comment type="pathway">
    <text evidence="4">Lipid metabolism.</text>
</comment>
<proteinExistence type="inferred from homology"/>
<dbReference type="PROSITE" id="PS01315">
    <property type="entry name" value="CDS"/>
    <property type="match status" value="1"/>
</dbReference>
<comment type="subcellular location">
    <subcellularLocation>
        <location evidence="2">Cell membrane</location>
        <topology evidence="2">Multi-pass membrane protein</topology>
    </subcellularLocation>
</comment>
<evidence type="ECO:0000256" key="13">
    <source>
        <dbReference type="ARBA" id="ARBA00022989"/>
    </source>
</evidence>
<evidence type="ECO:0000256" key="15">
    <source>
        <dbReference type="ARBA" id="ARBA00023136"/>
    </source>
</evidence>
<feature type="transmembrane region" description="Helical" evidence="19">
    <location>
        <begin position="135"/>
        <end position="155"/>
    </location>
</feature>
<dbReference type="Proteomes" id="UP001320122">
    <property type="component" value="Unassembled WGS sequence"/>
</dbReference>
<reference evidence="20 21" key="1">
    <citation type="journal article" date="2021" name="Front. Microbiol.">
        <title>Aerobic Denitrification and Heterotrophic Sulfur Oxidation in the Genus Halomonas Revealed by Six Novel Species Characterizations and Genome-Based Analysis.</title>
        <authorList>
            <person name="Wang L."/>
            <person name="Shao Z."/>
        </authorList>
    </citation>
    <scope>NUCLEOTIDE SEQUENCE [LARGE SCALE GENOMIC DNA]</scope>
    <source>
        <strain evidence="20 21">MCCC 1A11036</strain>
    </source>
</reference>
<dbReference type="EMBL" id="JABFTT010000008">
    <property type="protein sequence ID" value="MCE8020771.1"/>
    <property type="molecule type" value="Genomic_DNA"/>
</dbReference>